<accession>A0A1W1D5D5</accession>
<dbReference type="InterPro" id="IPR054057">
    <property type="entry name" value="CiaD_C"/>
</dbReference>
<organism evidence="2">
    <name type="scientific">hydrothermal vent metagenome</name>
    <dbReference type="NCBI Taxonomy" id="652676"/>
    <lineage>
        <taxon>unclassified sequences</taxon>
        <taxon>metagenomes</taxon>
        <taxon>ecological metagenomes</taxon>
    </lineage>
</organism>
<feature type="domain" description="Campylobacter invasion antigen D C-terminal" evidence="1">
    <location>
        <begin position="65"/>
        <end position="116"/>
    </location>
</feature>
<protein>
    <recommendedName>
        <fullName evidence="1">Campylobacter invasion antigen D C-terminal domain-containing protein</fullName>
    </recommendedName>
</protein>
<evidence type="ECO:0000313" key="2">
    <source>
        <dbReference type="EMBL" id="SFV75798.1"/>
    </source>
</evidence>
<sequence length="124" mass="14685">MDLKDIIISTLAEMEEEVVEEVVKEEQKPPKQEIQIEENIKKIEKHLEEDKKQKEDNVVSDFDKESEIRYLSSLRERFLVLFEGFQSPQNNNIEAKLDLTLNFLEYVLATLDTRIEMLKKGKKE</sequence>
<dbReference type="EMBL" id="FPHP01000046">
    <property type="protein sequence ID" value="SFV75798.1"/>
    <property type="molecule type" value="Genomic_DNA"/>
</dbReference>
<gene>
    <name evidence="2" type="ORF">MNB_SM-3-1333</name>
</gene>
<dbReference type="Pfam" id="PF21862">
    <property type="entry name" value="CiaD"/>
    <property type="match status" value="1"/>
</dbReference>
<evidence type="ECO:0000259" key="1">
    <source>
        <dbReference type="Pfam" id="PF21862"/>
    </source>
</evidence>
<reference evidence="2" key="1">
    <citation type="submission" date="2016-10" db="EMBL/GenBank/DDBJ databases">
        <authorList>
            <person name="de Groot N.N."/>
        </authorList>
    </citation>
    <scope>NUCLEOTIDE SEQUENCE</scope>
</reference>
<proteinExistence type="predicted"/>
<name>A0A1W1D5D5_9ZZZZ</name>
<dbReference type="AlphaFoldDB" id="A0A1W1D5D5"/>